<evidence type="ECO:0000313" key="2">
    <source>
        <dbReference type="RefSeq" id="XP_014649904.1"/>
    </source>
</evidence>
<protein>
    <submittedName>
        <fullName evidence="2">Uncharacterized protein LOC106803317 isoform X1</fullName>
    </submittedName>
</protein>
<dbReference type="RefSeq" id="XP_014649904.1">
    <property type="nucleotide sequence ID" value="XM_014794418.1"/>
</dbReference>
<dbReference type="Proteomes" id="UP000694910">
    <property type="component" value="Unplaced"/>
</dbReference>
<proteinExistence type="predicted"/>
<dbReference type="GeneID" id="106803317"/>
<accession>A0ABM1DDM3</accession>
<sequence length="103" mass="12005">MKVALVYGIAVRTAPDLIKCLSSHHGSKLCSSLPWHFLFILKLLLHLHQNSDFRRTVNYIQILYKFAPKSWIQSVQPMQKLITMNVLSAMKRCKHTVEKWSQI</sequence>
<reference evidence="2" key="1">
    <citation type="submission" date="2025-08" db="UniProtKB">
        <authorList>
            <consortium name="RefSeq"/>
        </authorList>
    </citation>
    <scope>IDENTIFICATION</scope>
</reference>
<evidence type="ECO:0000313" key="1">
    <source>
        <dbReference type="Proteomes" id="UP000694910"/>
    </source>
</evidence>
<gene>
    <name evidence="2" type="primary">LOC106803317</name>
</gene>
<keyword evidence="1" id="KW-1185">Reference proteome</keyword>
<organism evidence="1 2">
    <name type="scientific">Ceratotherium simum simum</name>
    <name type="common">Southern white rhinoceros</name>
    <dbReference type="NCBI Taxonomy" id="73337"/>
    <lineage>
        <taxon>Eukaryota</taxon>
        <taxon>Metazoa</taxon>
        <taxon>Chordata</taxon>
        <taxon>Craniata</taxon>
        <taxon>Vertebrata</taxon>
        <taxon>Euteleostomi</taxon>
        <taxon>Mammalia</taxon>
        <taxon>Eutheria</taxon>
        <taxon>Laurasiatheria</taxon>
        <taxon>Perissodactyla</taxon>
        <taxon>Rhinocerotidae</taxon>
        <taxon>Ceratotherium</taxon>
    </lineage>
</organism>
<name>A0ABM1DDM3_CERSS</name>